<gene>
    <name evidence="7" type="primary">copZ</name>
    <name evidence="7" type="ORF">HF394_15995</name>
</gene>
<keyword evidence="2" id="KW-0963">Cytoplasm</keyword>
<dbReference type="InterPro" id="IPR017969">
    <property type="entry name" value="Heavy-metal-associated_CS"/>
</dbReference>
<dbReference type="PROSITE" id="PS01047">
    <property type="entry name" value="HMA_1"/>
    <property type="match status" value="1"/>
</dbReference>
<keyword evidence="5" id="KW-0143">Chaperone</keyword>
<dbReference type="InterPro" id="IPR049740">
    <property type="entry name" value="CopZ"/>
</dbReference>
<dbReference type="InterPro" id="IPR006121">
    <property type="entry name" value="HMA_dom"/>
</dbReference>
<reference evidence="8" key="1">
    <citation type="submission" date="2020-06" db="EMBL/GenBank/DDBJ databases">
        <title>Isolation of Planomicrobium glaciei.</title>
        <authorList>
            <person name="Malisova L."/>
            <person name="Safrankova R."/>
            <person name="Jakubu V."/>
            <person name="Spanelova P."/>
        </authorList>
    </citation>
    <scope>NUCLEOTIDE SEQUENCE [LARGE SCALE GENOMIC DNA]</scope>
    <source>
        <strain evidence="8">NRL-ATB46093</strain>
    </source>
</reference>
<name>A0A7H8QDC6_9BACL</name>
<dbReference type="InterPro" id="IPR006122">
    <property type="entry name" value="HMA_Cu_ion-bd"/>
</dbReference>
<evidence type="ECO:0000256" key="2">
    <source>
        <dbReference type="ARBA" id="ARBA00022490"/>
    </source>
</evidence>
<dbReference type="SUPFAM" id="SSF55008">
    <property type="entry name" value="HMA, heavy metal-associated domain"/>
    <property type="match status" value="1"/>
</dbReference>
<keyword evidence="4" id="KW-0186">Copper</keyword>
<organism evidence="7 8">
    <name type="scientific">Planococcus glaciei</name>
    <dbReference type="NCBI Taxonomy" id="459472"/>
    <lineage>
        <taxon>Bacteria</taxon>
        <taxon>Bacillati</taxon>
        <taxon>Bacillota</taxon>
        <taxon>Bacilli</taxon>
        <taxon>Bacillales</taxon>
        <taxon>Caryophanaceae</taxon>
        <taxon>Planococcus</taxon>
    </lineage>
</organism>
<keyword evidence="3" id="KW-0479">Metal-binding</keyword>
<dbReference type="NCBIfam" id="TIGR00003">
    <property type="entry name" value="copper ion binding protein"/>
    <property type="match status" value="1"/>
</dbReference>
<dbReference type="GO" id="GO:0005737">
    <property type="term" value="C:cytoplasm"/>
    <property type="evidence" value="ECO:0007669"/>
    <property type="project" value="UniProtKB-SubCell"/>
</dbReference>
<dbReference type="InterPro" id="IPR000428">
    <property type="entry name" value="Cu-bd"/>
</dbReference>
<dbReference type="GO" id="GO:0006825">
    <property type="term" value="P:copper ion transport"/>
    <property type="evidence" value="ECO:0007669"/>
    <property type="project" value="InterPro"/>
</dbReference>
<protein>
    <submittedName>
        <fullName evidence="7">Copper chaperone CopZ</fullName>
    </submittedName>
</protein>
<dbReference type="NCBIfam" id="NF033795">
    <property type="entry name" value="chaper_CopZ_Bs"/>
    <property type="match status" value="1"/>
</dbReference>
<evidence type="ECO:0000259" key="6">
    <source>
        <dbReference type="PROSITE" id="PS50846"/>
    </source>
</evidence>
<evidence type="ECO:0000256" key="3">
    <source>
        <dbReference type="ARBA" id="ARBA00022723"/>
    </source>
</evidence>
<evidence type="ECO:0000313" key="8">
    <source>
        <dbReference type="Proteomes" id="UP000509222"/>
    </source>
</evidence>
<dbReference type="Proteomes" id="UP000509222">
    <property type="component" value="Chromosome"/>
</dbReference>
<accession>A0A7H8QDC6</accession>
<dbReference type="CDD" id="cd00371">
    <property type="entry name" value="HMA"/>
    <property type="match status" value="1"/>
</dbReference>
<dbReference type="FunFam" id="3.30.70.100:FF:000001">
    <property type="entry name" value="ATPase copper transporting beta"/>
    <property type="match status" value="1"/>
</dbReference>
<evidence type="ECO:0000256" key="4">
    <source>
        <dbReference type="ARBA" id="ARBA00023008"/>
    </source>
</evidence>
<dbReference type="InterPro" id="IPR036163">
    <property type="entry name" value="HMA_dom_sf"/>
</dbReference>
<evidence type="ECO:0000256" key="1">
    <source>
        <dbReference type="ARBA" id="ARBA00004496"/>
    </source>
</evidence>
<dbReference type="Pfam" id="PF00403">
    <property type="entry name" value="HMA"/>
    <property type="match status" value="1"/>
</dbReference>
<comment type="subcellular location">
    <subcellularLocation>
        <location evidence="1">Cytoplasm</location>
    </subcellularLocation>
</comment>
<dbReference type="Gene3D" id="3.30.70.100">
    <property type="match status" value="1"/>
</dbReference>
<dbReference type="GO" id="GO:0005507">
    <property type="term" value="F:copper ion binding"/>
    <property type="evidence" value="ECO:0007669"/>
    <property type="project" value="InterPro"/>
</dbReference>
<dbReference type="EMBL" id="CP051177">
    <property type="protein sequence ID" value="QKX51957.1"/>
    <property type="molecule type" value="Genomic_DNA"/>
</dbReference>
<dbReference type="RefSeq" id="WP_036808960.1">
    <property type="nucleotide sequence ID" value="NZ_CP051177.1"/>
</dbReference>
<feature type="domain" description="HMA" evidence="6">
    <location>
        <begin position="1"/>
        <end position="67"/>
    </location>
</feature>
<evidence type="ECO:0000256" key="5">
    <source>
        <dbReference type="ARBA" id="ARBA00023186"/>
    </source>
</evidence>
<evidence type="ECO:0000313" key="7">
    <source>
        <dbReference type="EMBL" id="QKX51957.1"/>
    </source>
</evidence>
<dbReference type="AlphaFoldDB" id="A0A7H8QDC6"/>
<dbReference type="PRINTS" id="PR00944">
    <property type="entry name" value="CUEXPORT"/>
</dbReference>
<keyword evidence="8" id="KW-1185">Reference proteome</keyword>
<dbReference type="PROSITE" id="PS50846">
    <property type="entry name" value="HMA_2"/>
    <property type="match status" value="1"/>
</dbReference>
<sequence length="67" mass="7340">MNETLKVEGMSCGHCVDAVESSVGQLHGVLSVKADLDKWEVAVAFDNNRTSLTEIQETIEEQGYEVV</sequence>
<proteinExistence type="predicted"/>